<sequence length="195" mass="22323">MGRPPLEIGSHGKISTTRLDDVAWRARTRFRAFDGKTRLVERSGPTEKRAVERLESAIERLQKARARLTVDFKFREVVEVWLGKVAQRRADTTHYTYEQTLKSVVLDRIADLRLREISVPVLEEFFEKLEEEGYSASYRRSVRTAIRGTLQIAVRYGLLDSNPVREPAGMRFDCSMSGCGPLRSAAAPWLANRRP</sequence>
<keyword evidence="1" id="KW-0238">DNA-binding</keyword>
<dbReference type="InterPro" id="IPR004107">
    <property type="entry name" value="Integrase_SAM-like_N"/>
</dbReference>
<proteinExistence type="predicted"/>
<organism evidence="3 4">
    <name type="scientific">Saccharopolyspora spinosa</name>
    <dbReference type="NCBI Taxonomy" id="60894"/>
    <lineage>
        <taxon>Bacteria</taxon>
        <taxon>Bacillati</taxon>
        <taxon>Actinomycetota</taxon>
        <taxon>Actinomycetes</taxon>
        <taxon>Pseudonocardiales</taxon>
        <taxon>Pseudonocardiaceae</taxon>
        <taxon>Saccharopolyspora</taxon>
    </lineage>
</organism>
<dbReference type="InterPro" id="IPR010998">
    <property type="entry name" value="Integrase_recombinase_N"/>
</dbReference>
<dbReference type="RefSeq" id="WP_170121540.1">
    <property type="nucleotide sequence ID" value="NZ_CP061007.1"/>
</dbReference>
<dbReference type="InterPro" id="IPR011010">
    <property type="entry name" value="DNA_brk_join_enz"/>
</dbReference>
<dbReference type="SUPFAM" id="SSF56349">
    <property type="entry name" value="DNA breaking-rejoining enzymes"/>
    <property type="match status" value="1"/>
</dbReference>
<keyword evidence="4" id="KW-1185">Reference proteome</keyword>
<dbReference type="Pfam" id="PF14659">
    <property type="entry name" value="Phage_int_SAM_3"/>
    <property type="match status" value="1"/>
</dbReference>
<dbReference type="GO" id="GO:0003677">
    <property type="term" value="F:DNA binding"/>
    <property type="evidence" value="ECO:0007669"/>
    <property type="project" value="UniProtKB-KW"/>
</dbReference>
<evidence type="ECO:0000259" key="2">
    <source>
        <dbReference type="Pfam" id="PF14659"/>
    </source>
</evidence>
<gene>
    <name evidence="3" type="ORF">A8926_1906</name>
</gene>
<dbReference type="GO" id="GO:0015074">
    <property type="term" value="P:DNA integration"/>
    <property type="evidence" value="ECO:0007669"/>
    <property type="project" value="InterPro"/>
</dbReference>
<evidence type="ECO:0000313" key="3">
    <source>
        <dbReference type="EMBL" id="PKW14299.1"/>
    </source>
</evidence>
<protein>
    <submittedName>
        <fullName evidence="3">Integrase-like protein</fullName>
    </submittedName>
</protein>
<accession>A0A2N3XUH7</accession>
<dbReference type="Proteomes" id="UP000233786">
    <property type="component" value="Unassembled WGS sequence"/>
</dbReference>
<name>A0A2N3XUH7_SACSN</name>
<evidence type="ECO:0000313" key="4">
    <source>
        <dbReference type="Proteomes" id="UP000233786"/>
    </source>
</evidence>
<dbReference type="AlphaFoldDB" id="A0A2N3XUH7"/>
<feature type="domain" description="Integrase SAM-like N-terminal" evidence="2">
    <location>
        <begin position="74"/>
        <end position="129"/>
    </location>
</feature>
<evidence type="ECO:0000256" key="1">
    <source>
        <dbReference type="ARBA" id="ARBA00023125"/>
    </source>
</evidence>
<reference evidence="3" key="1">
    <citation type="submission" date="2017-12" db="EMBL/GenBank/DDBJ databases">
        <title>Sequencing the genomes of 1000 Actinobacteria strains.</title>
        <authorList>
            <person name="Klenk H.-P."/>
        </authorList>
    </citation>
    <scope>NUCLEOTIDE SEQUENCE [LARGE SCALE GENOMIC DNA]</scope>
    <source>
        <strain evidence="3">DSM 44228</strain>
    </source>
</reference>
<comment type="caution">
    <text evidence="3">The sequence shown here is derived from an EMBL/GenBank/DDBJ whole genome shotgun (WGS) entry which is preliminary data.</text>
</comment>
<dbReference type="Gene3D" id="1.10.150.130">
    <property type="match status" value="1"/>
</dbReference>
<dbReference type="EMBL" id="PJNB01000001">
    <property type="protein sequence ID" value="PKW14299.1"/>
    <property type="molecule type" value="Genomic_DNA"/>
</dbReference>